<sequence>MLTDPVIVKIEGATQSAQLAGLKGKSFTIAKMQSVGGQAGMGGKWVFLQPAGEAAASPVAVKLNSTQAATQLNQMSGQSFTVGSSPTVLGGMGNSKWLTLNPATSGTQPVAAKAQAKSALVMMKVENAAQASQISQMAGKKFTVMPAPMMGGKAQGWLFLQPTGAEATGEPVIALKAQNGVTASEQIAKMTGKSFVVGKAPASMGANAGKWLILQPASSATAGGAAAGNDPVITDGGGAVAQPAAWNPAPAKATIKTVALTGGATTGAGAAKGAASATAATGTIWNGGGMSLGLGLGLGAWGPALILGAAAVGVGVYTYKKRGQTAVAEADAETLEDTLS</sequence>
<dbReference type="EMBL" id="KF933436">
    <property type="protein sequence ID" value="AHG23916.1"/>
    <property type="molecule type" value="Genomic_DNA"/>
</dbReference>
<feature type="transmembrane region" description="Helical" evidence="1">
    <location>
        <begin position="300"/>
        <end position="319"/>
    </location>
</feature>
<dbReference type="InterPro" id="IPR053512">
    <property type="entry name" value="Magnetosome_regulatory"/>
</dbReference>
<reference evidence="3 4" key="2">
    <citation type="journal article" date="2016" name="BMC Genomics">
        <title>Combined genomic and structural analyses of a cultured magnetotactic bacterium reveals its niche adaptation to a dynamic environment.</title>
        <authorList>
            <person name="Araujo A.C."/>
            <person name="Morillo V."/>
            <person name="Cypriano J."/>
            <person name="Teixeira L.C."/>
            <person name="Leao P."/>
            <person name="Lyra S."/>
            <person name="Almeida L.G."/>
            <person name="Bazylinski D.A."/>
            <person name="Vasconcellos A.T."/>
            <person name="Abreu F."/>
            <person name="Lins U."/>
        </authorList>
    </citation>
    <scope>NUCLEOTIDE SEQUENCE [LARGE SCALE GENOMIC DNA]</scope>
    <source>
        <strain evidence="3 4">IT-1</strain>
    </source>
</reference>
<keyword evidence="4" id="KW-1185">Reference proteome</keyword>
<dbReference type="AlphaFoldDB" id="W0LJE9"/>
<dbReference type="OrthoDB" id="7341087at2"/>
<keyword evidence="1" id="KW-1133">Transmembrane helix</keyword>
<reference evidence="2" key="1">
    <citation type="journal article" date="2014" name="Front. Microbiol.">
        <title>Isolation, cultivation and genomic analysis of magnetosome biomineralization genes of a new genus of South-seeking magnetotactic cocci within the Alphaproteobacteria.</title>
        <authorList>
            <person name="Morillo V."/>
            <person name="Abreu F."/>
            <person name="Araujo A.C."/>
            <person name="de Almeida L.G."/>
            <person name="Enrich-Prast A."/>
            <person name="Farina M."/>
            <person name="de Vasconcelos A.T."/>
            <person name="Bazylinski D.A."/>
            <person name="Lins U."/>
        </authorList>
    </citation>
    <scope>NUCLEOTIDE SEQUENCE</scope>
    <source>
        <strain evidence="2">IT-1</strain>
    </source>
</reference>
<gene>
    <name evidence="2" type="primary">mamD</name>
    <name evidence="3" type="ORF">MAIT1_02833</name>
    <name evidence="2" type="ORF">MIIT1_02833</name>
</gene>
<dbReference type="Proteomes" id="UP000194003">
    <property type="component" value="Unassembled WGS sequence"/>
</dbReference>
<evidence type="ECO:0000313" key="3">
    <source>
        <dbReference type="EMBL" id="OSM08663.1"/>
    </source>
</evidence>
<organism evidence="2">
    <name type="scientific">Magnetofaba australis IT-1</name>
    <dbReference type="NCBI Taxonomy" id="1434232"/>
    <lineage>
        <taxon>Bacteria</taxon>
        <taxon>Pseudomonadati</taxon>
        <taxon>Pseudomonadota</taxon>
        <taxon>Magnetococcia</taxon>
        <taxon>Magnetococcales</taxon>
        <taxon>Magnetococcaceae</taxon>
        <taxon>Magnetofaba</taxon>
    </lineage>
</organism>
<evidence type="ECO:0000313" key="4">
    <source>
        <dbReference type="Proteomes" id="UP000194003"/>
    </source>
</evidence>
<accession>W0LJE9</accession>
<dbReference type="EMBL" id="LVJN01000004">
    <property type="protein sequence ID" value="OSM08663.1"/>
    <property type="molecule type" value="Genomic_DNA"/>
</dbReference>
<dbReference type="NCBIfam" id="NF040916">
    <property type="entry name" value="MamD"/>
    <property type="match status" value="1"/>
</dbReference>
<keyword evidence="1" id="KW-0812">Transmembrane</keyword>
<proteinExistence type="predicted"/>
<dbReference type="RefSeq" id="WP_085440071.1">
    <property type="nucleotide sequence ID" value="NZ_LVJN01000004.1"/>
</dbReference>
<evidence type="ECO:0000313" key="2">
    <source>
        <dbReference type="EMBL" id="AHG23916.1"/>
    </source>
</evidence>
<dbReference type="STRING" id="1434232.MAIT1_02833"/>
<evidence type="ECO:0000256" key="1">
    <source>
        <dbReference type="SAM" id="Phobius"/>
    </source>
</evidence>
<protein>
    <submittedName>
        <fullName evidence="2 3">MamD</fullName>
    </submittedName>
</protein>
<keyword evidence="1" id="KW-0472">Membrane</keyword>
<name>W0LJE9_9PROT</name>